<dbReference type="SUPFAM" id="SSF51735">
    <property type="entry name" value="NAD(P)-binding Rossmann-fold domains"/>
    <property type="match status" value="1"/>
</dbReference>
<comment type="similarity">
    <text evidence="1">Belongs to the short-chain dehydrogenases/reductases (SDR) family.</text>
</comment>
<evidence type="ECO:0008006" key="5">
    <source>
        <dbReference type="Google" id="ProtNLM"/>
    </source>
</evidence>
<protein>
    <recommendedName>
        <fullName evidence="5">Tropinone reductase-like 1</fullName>
    </recommendedName>
</protein>
<dbReference type="Gramene" id="Kaladp0071s0361.1.v1.1">
    <property type="protein sequence ID" value="Kaladp0071s0361.1.v1.1"/>
    <property type="gene ID" value="Kaladp0071s0361.v1.1"/>
</dbReference>
<proteinExistence type="inferred from homology"/>
<dbReference type="InterPro" id="IPR036291">
    <property type="entry name" value="NAD(P)-bd_dom_sf"/>
</dbReference>
<dbReference type="GO" id="GO:0016491">
    <property type="term" value="F:oxidoreductase activity"/>
    <property type="evidence" value="ECO:0007669"/>
    <property type="project" value="UniProtKB-KW"/>
</dbReference>
<dbReference type="FunFam" id="3.40.50.720:FF:000084">
    <property type="entry name" value="Short-chain dehydrogenase reductase"/>
    <property type="match status" value="1"/>
</dbReference>
<evidence type="ECO:0000313" key="3">
    <source>
        <dbReference type="EnsemblPlants" id="Kaladp0071s0361.1.v1.1"/>
    </source>
</evidence>
<evidence type="ECO:0000256" key="2">
    <source>
        <dbReference type="ARBA" id="ARBA00023002"/>
    </source>
</evidence>
<reference evidence="3" key="1">
    <citation type="submission" date="2021-01" db="UniProtKB">
        <authorList>
            <consortium name="EnsemblPlants"/>
        </authorList>
    </citation>
    <scope>IDENTIFICATION</scope>
</reference>
<dbReference type="Proteomes" id="UP000594263">
    <property type="component" value="Unplaced"/>
</dbReference>
<dbReference type="PRINTS" id="PR00081">
    <property type="entry name" value="GDHRDH"/>
</dbReference>
<dbReference type="PRINTS" id="PR00080">
    <property type="entry name" value="SDRFAMILY"/>
</dbReference>
<keyword evidence="4" id="KW-1185">Reference proteome</keyword>
<dbReference type="PANTHER" id="PTHR43180">
    <property type="entry name" value="3-OXOACYL-(ACYL-CARRIER-PROTEIN) REDUCTASE (AFU_ORTHOLOGUE AFUA_6G11210)"/>
    <property type="match status" value="1"/>
</dbReference>
<accession>A0A7N0UL75</accession>
<organism evidence="3 4">
    <name type="scientific">Kalanchoe fedtschenkoi</name>
    <name type="common">Lavender scallops</name>
    <name type="synonym">South American air plant</name>
    <dbReference type="NCBI Taxonomy" id="63787"/>
    <lineage>
        <taxon>Eukaryota</taxon>
        <taxon>Viridiplantae</taxon>
        <taxon>Streptophyta</taxon>
        <taxon>Embryophyta</taxon>
        <taxon>Tracheophyta</taxon>
        <taxon>Spermatophyta</taxon>
        <taxon>Magnoliopsida</taxon>
        <taxon>eudicotyledons</taxon>
        <taxon>Gunneridae</taxon>
        <taxon>Pentapetalae</taxon>
        <taxon>Saxifragales</taxon>
        <taxon>Crassulaceae</taxon>
        <taxon>Kalanchoe</taxon>
    </lineage>
</organism>
<evidence type="ECO:0000313" key="4">
    <source>
        <dbReference type="Proteomes" id="UP000594263"/>
    </source>
</evidence>
<dbReference type="PANTHER" id="PTHR43180:SF37">
    <property type="entry name" value="TROPINONE REDUCTASE-LIKE 2"/>
    <property type="match status" value="1"/>
</dbReference>
<dbReference type="EnsemblPlants" id="Kaladp0071s0361.1.v1.1">
    <property type="protein sequence ID" value="Kaladp0071s0361.1.v1.1"/>
    <property type="gene ID" value="Kaladp0071s0361.v1.1"/>
</dbReference>
<dbReference type="Pfam" id="PF13561">
    <property type="entry name" value="adh_short_C2"/>
    <property type="match status" value="1"/>
</dbReference>
<dbReference type="OMA" id="HEIAYMV"/>
<dbReference type="PROSITE" id="PS00061">
    <property type="entry name" value="ADH_SHORT"/>
    <property type="match status" value="1"/>
</dbReference>
<keyword evidence="2" id="KW-0560">Oxidoreductase</keyword>
<name>A0A7N0UL75_KALFE</name>
<evidence type="ECO:0000256" key="1">
    <source>
        <dbReference type="ARBA" id="ARBA00006484"/>
    </source>
</evidence>
<dbReference type="AlphaFoldDB" id="A0A7N0UL75"/>
<dbReference type="InterPro" id="IPR002347">
    <property type="entry name" value="SDR_fam"/>
</dbReference>
<dbReference type="InterPro" id="IPR020904">
    <property type="entry name" value="Sc_DH/Rdtase_CS"/>
</dbReference>
<sequence length="281" mass="29449">MASVAAAATSASASSDALCNKRLEGKVAIITGGASGIGASAIHKFHENGAIVVLADIRDEWGQKIAEDLGENVTYVHCDVSKEEDIINLVDSTVAKYGKLDIMYNNAGVLDKAFGTILDSTRADLDKCLNVNLVGGFLGAKHAARVMAPRKSGCILFTSSACTHVGGLATSAYAVSKYGIMGLTKNLSSELGMHGIRVNCISPYVVVTNILPSDGWAVKEDEVSALGNLKGHVLKPEGIAMAAVYLASDEASYVSGLDLVVDGGYSVVNPTMIHLMERMRL</sequence>
<dbReference type="Gene3D" id="3.40.50.720">
    <property type="entry name" value="NAD(P)-binding Rossmann-like Domain"/>
    <property type="match status" value="1"/>
</dbReference>